<dbReference type="PANTHER" id="PTHR36122:SF2">
    <property type="entry name" value="NICOTINAMIDE RIBOSIDE TRANSPORTER PNUC"/>
    <property type="match status" value="1"/>
</dbReference>
<organism evidence="9 10">
    <name type="scientific">Kineosphaera limosa NBRC 100340</name>
    <dbReference type="NCBI Taxonomy" id="1184609"/>
    <lineage>
        <taxon>Bacteria</taxon>
        <taxon>Bacillati</taxon>
        <taxon>Actinomycetota</taxon>
        <taxon>Actinomycetes</taxon>
        <taxon>Micrococcales</taxon>
        <taxon>Dermatophilaceae</taxon>
        <taxon>Kineosphaera</taxon>
    </lineage>
</organism>
<proteinExistence type="inferred from homology"/>
<feature type="transmembrane region" description="Helical" evidence="8">
    <location>
        <begin position="199"/>
        <end position="217"/>
    </location>
</feature>
<comment type="caution">
    <text evidence="9">The sequence shown here is derived from an EMBL/GenBank/DDBJ whole genome shotgun (WGS) entry which is preliminary data.</text>
</comment>
<evidence type="ECO:0000256" key="8">
    <source>
        <dbReference type="SAM" id="Phobius"/>
    </source>
</evidence>
<keyword evidence="7 8" id="KW-0472">Membrane</keyword>
<protein>
    <submittedName>
        <fullName evidence="9">Putative PnuC family transporter</fullName>
    </submittedName>
</protein>
<evidence type="ECO:0000256" key="7">
    <source>
        <dbReference type="ARBA" id="ARBA00023136"/>
    </source>
</evidence>
<keyword evidence="5 8" id="KW-0812">Transmembrane</keyword>
<dbReference type="OrthoDB" id="9791248at2"/>
<gene>
    <name evidence="9" type="ORF">KILIM_040_00160</name>
</gene>
<keyword evidence="3" id="KW-0813">Transport</keyword>
<reference evidence="9 10" key="1">
    <citation type="submission" date="2012-08" db="EMBL/GenBank/DDBJ databases">
        <title>Whole genome shotgun sequence of Kineosphaera limosa NBRC 100340.</title>
        <authorList>
            <person name="Yoshida I."/>
            <person name="Isaki S."/>
            <person name="Hosoyama A."/>
            <person name="Tsuchikane K."/>
            <person name="Katsumata H."/>
            <person name="Ando Y."/>
            <person name="Ohji S."/>
            <person name="Hamada M."/>
            <person name="Tamura T."/>
            <person name="Yamazoe A."/>
            <person name="Yamazaki S."/>
            <person name="Fujita N."/>
        </authorList>
    </citation>
    <scope>NUCLEOTIDE SEQUENCE [LARGE SCALE GENOMIC DNA]</scope>
    <source>
        <strain evidence="9 10">NBRC 100340</strain>
    </source>
</reference>
<dbReference type="InterPro" id="IPR006419">
    <property type="entry name" value="NMN_transpt_PnuC"/>
</dbReference>
<dbReference type="Proteomes" id="UP000008366">
    <property type="component" value="Unassembled WGS sequence"/>
</dbReference>
<evidence type="ECO:0000256" key="4">
    <source>
        <dbReference type="ARBA" id="ARBA00022475"/>
    </source>
</evidence>
<evidence type="ECO:0000256" key="2">
    <source>
        <dbReference type="ARBA" id="ARBA00006669"/>
    </source>
</evidence>
<dbReference type="Pfam" id="PF04973">
    <property type="entry name" value="NMN_transporter"/>
    <property type="match status" value="1"/>
</dbReference>
<feature type="transmembrane region" description="Helical" evidence="8">
    <location>
        <begin position="43"/>
        <end position="66"/>
    </location>
</feature>
<feature type="transmembrane region" description="Helical" evidence="8">
    <location>
        <begin position="176"/>
        <end position="193"/>
    </location>
</feature>
<evidence type="ECO:0000313" key="10">
    <source>
        <dbReference type="Proteomes" id="UP000008366"/>
    </source>
</evidence>
<comment type="subcellular location">
    <subcellularLocation>
        <location evidence="1">Cell membrane</location>
        <topology evidence="1">Multi-pass membrane protein</topology>
    </subcellularLocation>
</comment>
<dbReference type="RefSeq" id="WP_006593038.1">
    <property type="nucleotide sequence ID" value="NZ_BAHD01000040.1"/>
</dbReference>
<dbReference type="PANTHER" id="PTHR36122">
    <property type="entry name" value="NICOTINAMIDE RIBOSIDE TRANSPORTER PNUC"/>
    <property type="match status" value="1"/>
</dbReference>
<accession>K6WRQ2</accession>
<feature type="transmembrane region" description="Helical" evidence="8">
    <location>
        <begin position="149"/>
        <end position="169"/>
    </location>
</feature>
<evidence type="ECO:0000256" key="5">
    <source>
        <dbReference type="ARBA" id="ARBA00022692"/>
    </source>
</evidence>
<keyword evidence="4" id="KW-1003">Cell membrane</keyword>
<evidence type="ECO:0000256" key="3">
    <source>
        <dbReference type="ARBA" id="ARBA00022448"/>
    </source>
</evidence>
<evidence type="ECO:0000313" key="9">
    <source>
        <dbReference type="EMBL" id="GAB96506.1"/>
    </source>
</evidence>
<dbReference type="EMBL" id="BAHD01000040">
    <property type="protein sequence ID" value="GAB96506.1"/>
    <property type="molecule type" value="Genomic_DNA"/>
</dbReference>
<dbReference type="STRING" id="1184609.KILIM_040_00160"/>
<evidence type="ECO:0000256" key="1">
    <source>
        <dbReference type="ARBA" id="ARBA00004651"/>
    </source>
</evidence>
<dbReference type="GO" id="GO:0034257">
    <property type="term" value="F:nicotinamide riboside transmembrane transporter activity"/>
    <property type="evidence" value="ECO:0007669"/>
    <property type="project" value="InterPro"/>
</dbReference>
<evidence type="ECO:0000256" key="6">
    <source>
        <dbReference type="ARBA" id="ARBA00022989"/>
    </source>
</evidence>
<keyword evidence="6 8" id="KW-1133">Transmembrane helix</keyword>
<comment type="similarity">
    <text evidence="2">Belongs to the nicotinamide ribonucleoside (NR) uptake permease (TC 4.B.1) family.</text>
</comment>
<keyword evidence="10" id="KW-1185">Reference proteome</keyword>
<dbReference type="eggNOG" id="COG3201">
    <property type="taxonomic scope" value="Bacteria"/>
</dbReference>
<dbReference type="AlphaFoldDB" id="K6WRQ2"/>
<dbReference type="GO" id="GO:0005886">
    <property type="term" value="C:plasma membrane"/>
    <property type="evidence" value="ECO:0007669"/>
    <property type="project" value="UniProtKB-SubCell"/>
</dbReference>
<dbReference type="NCBIfam" id="TIGR01528">
    <property type="entry name" value="NMN_trans_PnuC"/>
    <property type="match status" value="1"/>
</dbReference>
<sequence>MSDFLLRLFEAHLVIAGYPLLVREIIGNGFGFASAIGGLRRRVWAWPVGIIGNVILFTVFFGVALSVPDDRHPLYGQAFRQIFFIITSIYGWWMWRRARVGKRKEAPAIVPRWATARERLAFVAVWVLGVVVCQQVFASVGAGWDAPRWYFWADAWIFVGSIVATFAMARGWVDFWLAWIAVDLVGVPLLWHSAYYPSAVLYIVYGVLVICGFIVWLRAARAERRSPEEQEVFS</sequence>
<feature type="transmembrane region" description="Helical" evidence="8">
    <location>
        <begin position="78"/>
        <end position="95"/>
    </location>
</feature>
<name>K6WRQ2_9MICO</name>
<feature type="transmembrane region" description="Helical" evidence="8">
    <location>
        <begin position="120"/>
        <end position="137"/>
    </location>
</feature>